<name>A0A109HJR7_XANCT</name>
<dbReference type="OrthoDB" id="6009064at2"/>
<dbReference type="EMBL" id="LNTA01000144">
    <property type="protein sequence ID" value="KWV13443.1"/>
    <property type="molecule type" value="Genomic_DNA"/>
</dbReference>
<feature type="compositionally biased region" description="Basic and acidic residues" evidence="1">
    <location>
        <begin position="461"/>
        <end position="476"/>
    </location>
</feature>
<dbReference type="AlphaFoldDB" id="A0A109HJR7"/>
<gene>
    <name evidence="2" type="ORF">ATB53_04370</name>
</gene>
<dbReference type="InterPro" id="IPR049928">
    <property type="entry name" value="XopP-like"/>
</dbReference>
<protein>
    <submittedName>
        <fullName evidence="2">Outer protein P</fullName>
    </submittedName>
</protein>
<feature type="compositionally biased region" description="Polar residues" evidence="1">
    <location>
        <begin position="58"/>
        <end position="69"/>
    </location>
</feature>
<feature type="region of interest" description="Disordered" evidence="1">
    <location>
        <begin position="414"/>
        <end position="479"/>
    </location>
</feature>
<evidence type="ECO:0000313" key="2">
    <source>
        <dbReference type="EMBL" id="KWV13443.1"/>
    </source>
</evidence>
<sequence>MPKVRTTKQTPLDPSQSTQSAPIHPDPGATASASTDVVATSAQLSGLAIRPPRPVRASRTNAPAASSANARDVSAALFAPTPASQGPDPFEVLTNALSRLELFNHLATNVAPTDPADTKVLEARLRPGASAIKSARQGLQALAELKMRQRLPLDQVEYHESKLVSHLARAAALNYDLCRKIIKEKMAKELGYVQTEGVAMVALPREAILLQQPESWLALRAHLLDAIAALEEVCRRIKSPMTDQAPPDWLKGQLQLIMATIGSCHAVMQTVRGVIFEIHSKKLCVQASDCGLPQVLDRLREIAKVGSYMDAELGEALEELMNVHLERLSSTEHSLTPERLAMHKSLIAEYAEIRDRVGMQLCVDAAALIEEGNHSRDHLWPTMLELATALSDQRQALLDLCQFAVHDRQLIGAAKAPTEQASASVTPRLSITTPGESSKSRKVRNETPGASSSTAVPARLANDDRSAAQKQSDEVLRGTPLEPSLVAELGGDFIKIAKHLGKDTTNVERLIGDARHDAATAFDFARTSMQSWFGSKERLLQLRSKLPRRDQRIAQLDTRLRLLQTIEHDFDQREADALKTDPQPRAPHLQRLLAMNGLARVTAPNRLPSEGDRGNRGKLFEVLIDHTPQSNGNLPASWFVHLHTEKPVTAAALRSLPYKDFTAVHLKTAREVNLGSRWEEVMRALGHTDAKVHRATIGSKLLGQLWAAGSEGQR</sequence>
<evidence type="ECO:0000256" key="1">
    <source>
        <dbReference type="SAM" id="MobiDB-lite"/>
    </source>
</evidence>
<dbReference type="RefSeq" id="WP_060748264.1">
    <property type="nucleotide sequence ID" value="NZ_LNTA01000144.1"/>
</dbReference>
<evidence type="ECO:0000313" key="3">
    <source>
        <dbReference type="Proteomes" id="UP000055854"/>
    </source>
</evidence>
<dbReference type="NCBIfam" id="NF041354">
    <property type="entry name" value="XopP"/>
    <property type="match status" value="1"/>
</dbReference>
<proteinExistence type="predicted"/>
<feature type="compositionally biased region" description="Low complexity" evidence="1">
    <location>
        <begin position="29"/>
        <end position="42"/>
    </location>
</feature>
<dbReference type="Proteomes" id="UP000055854">
    <property type="component" value="Unassembled WGS sequence"/>
</dbReference>
<feature type="compositionally biased region" description="Polar residues" evidence="1">
    <location>
        <begin position="419"/>
        <end position="437"/>
    </location>
</feature>
<comment type="caution">
    <text evidence="2">The sequence shown here is derived from an EMBL/GenBank/DDBJ whole genome shotgun (WGS) entry which is preliminary data.</text>
</comment>
<organism evidence="2 3">
    <name type="scientific">Xanthomonas campestris pv. translucens</name>
    <dbReference type="NCBI Taxonomy" id="343"/>
    <lineage>
        <taxon>Bacteria</taxon>
        <taxon>Pseudomonadati</taxon>
        <taxon>Pseudomonadota</taxon>
        <taxon>Gammaproteobacteria</taxon>
        <taxon>Lysobacterales</taxon>
        <taxon>Lysobacteraceae</taxon>
        <taxon>Xanthomonas</taxon>
        <taxon>Xanthomonas translucens group</taxon>
    </lineage>
</organism>
<feature type="compositionally biased region" description="Polar residues" evidence="1">
    <location>
        <begin position="7"/>
        <end position="21"/>
    </location>
</feature>
<reference evidence="2 3" key="1">
    <citation type="submission" date="2015-11" db="EMBL/GenBank/DDBJ databases">
        <title>Long Read and Single Molecule DNA Sequencing Simplifies Genome Assembly and TAL Effector Gene Analysis of Xanthomonas translucens.</title>
        <authorList>
            <person name="Peng Z."/>
            <person name="Hu Y."/>
            <person name="Xie J."/>
            <person name="Potnis N."/>
            <person name="Akhunova A."/>
            <person name="Jones J."/>
            <person name="Liu Z."/>
            <person name="White F."/>
            <person name="Liu S."/>
        </authorList>
    </citation>
    <scope>NUCLEOTIDE SEQUENCE [LARGE SCALE GENOMIC DNA]</scope>
    <source>
        <strain evidence="2 3">B1</strain>
    </source>
</reference>
<feature type="region of interest" description="Disordered" evidence="1">
    <location>
        <begin position="1"/>
        <end position="70"/>
    </location>
</feature>
<accession>A0A109HJR7</accession>